<gene>
    <name evidence="15" type="primary">LOC115360647</name>
</gene>
<evidence type="ECO:0000256" key="2">
    <source>
        <dbReference type="ARBA" id="ARBA00022723"/>
    </source>
</evidence>
<evidence type="ECO:0000313" key="16">
    <source>
        <dbReference type="Proteomes" id="UP000472263"/>
    </source>
</evidence>
<reference evidence="15" key="1">
    <citation type="submission" date="2019-06" db="EMBL/GenBank/DDBJ databases">
        <authorList>
            <consortium name="Wellcome Sanger Institute Data Sharing"/>
        </authorList>
    </citation>
    <scope>NUCLEOTIDE SEQUENCE [LARGE SCALE GENOMIC DNA]</scope>
</reference>
<comment type="cofactor">
    <cofactor evidence="12 13">
        <name>Zn(2+)</name>
        <dbReference type="ChEBI" id="CHEBI:29105"/>
    </cofactor>
    <text evidence="12 13">Binds 1 zinc ion per subunit.</text>
</comment>
<keyword evidence="6 12" id="KW-0482">Metalloprotease</keyword>
<feature type="binding site" evidence="12">
    <location>
        <position position="163"/>
    </location>
    <ligand>
        <name>Zn(2+)</name>
        <dbReference type="ChEBI" id="CHEBI:29105"/>
        <note>catalytic</note>
    </ligand>
</feature>
<reference evidence="15" key="2">
    <citation type="submission" date="2025-08" db="UniProtKB">
        <authorList>
            <consortium name="Ensembl"/>
        </authorList>
    </citation>
    <scope>IDENTIFICATION</scope>
</reference>
<dbReference type="AlphaFoldDB" id="A0A667X3E8"/>
<feature type="chain" id="PRO_5025716812" description="Metalloendopeptidase" evidence="13">
    <location>
        <begin position="21"/>
        <end position="259"/>
    </location>
</feature>
<name>A0A667X3E8_9TELE</name>
<dbReference type="InParanoid" id="A0A667X3E8"/>
<dbReference type="PRINTS" id="PR00480">
    <property type="entry name" value="ASTACIN"/>
</dbReference>
<comment type="subcellular location">
    <subcellularLocation>
        <location evidence="11">Zymogen granule</location>
    </subcellularLocation>
</comment>
<feature type="signal peptide" evidence="13">
    <location>
        <begin position="1"/>
        <end position="20"/>
    </location>
</feature>
<dbReference type="PANTHER" id="PTHR10127">
    <property type="entry name" value="DISCOIDIN, CUB, EGF, LAMININ , AND ZINC METALLOPROTEASE DOMAIN CONTAINING"/>
    <property type="match status" value="1"/>
</dbReference>
<evidence type="ECO:0000256" key="3">
    <source>
        <dbReference type="ARBA" id="ARBA00022729"/>
    </source>
</evidence>
<feature type="active site" evidence="12">
    <location>
        <position position="160"/>
    </location>
</feature>
<dbReference type="GO" id="GO:0042588">
    <property type="term" value="C:zymogen granule"/>
    <property type="evidence" value="ECO:0007669"/>
    <property type="project" value="UniProtKB-SubCell"/>
</dbReference>
<dbReference type="Proteomes" id="UP000472263">
    <property type="component" value="Chromosome 6"/>
</dbReference>
<feature type="binding site" evidence="12">
    <location>
        <position position="159"/>
    </location>
    <ligand>
        <name>Zn(2+)</name>
        <dbReference type="ChEBI" id="CHEBI:29105"/>
        <note>catalytic</note>
    </ligand>
</feature>
<protein>
    <recommendedName>
        <fullName evidence="13">Metalloendopeptidase</fullName>
        <ecNumber evidence="13">3.4.24.-</ecNumber>
    </recommendedName>
</protein>
<keyword evidence="7" id="KW-0865">Zymogen</keyword>
<proteinExistence type="predicted"/>
<evidence type="ECO:0000256" key="9">
    <source>
        <dbReference type="ARBA" id="ARBA00023180"/>
    </source>
</evidence>
<dbReference type="SUPFAM" id="SSF55486">
    <property type="entry name" value="Metalloproteases ('zincins'), catalytic domain"/>
    <property type="match status" value="1"/>
</dbReference>
<keyword evidence="4 12" id="KW-0378">Hydrolase</keyword>
<evidence type="ECO:0000313" key="15">
    <source>
        <dbReference type="Ensembl" id="ENSMMDP00005008483.1"/>
    </source>
</evidence>
<dbReference type="InterPro" id="IPR001506">
    <property type="entry name" value="Peptidase_M12A"/>
</dbReference>
<dbReference type="PROSITE" id="PS51864">
    <property type="entry name" value="ASTACIN"/>
    <property type="match status" value="1"/>
</dbReference>
<evidence type="ECO:0000256" key="1">
    <source>
        <dbReference type="ARBA" id="ARBA00022670"/>
    </source>
</evidence>
<dbReference type="InterPro" id="IPR024079">
    <property type="entry name" value="MetalloPept_cat_dom_sf"/>
</dbReference>
<evidence type="ECO:0000256" key="6">
    <source>
        <dbReference type="ARBA" id="ARBA00023049"/>
    </source>
</evidence>
<sequence>MAVFKWTLGLLSLIVVSTWAKEEVSFSACSLLLYIVIFPSHSPAGLYVEDDIAYDSEAERNADPCTARDCKWEQASDGLVYVPFIIANHYTSSERAIIERGLQSFHSVSCIRFVPHTNQRDYIHIQSLEGCYSFVGRHLNGQTLSLNRNGCLYHNAVQHELLHALGFHHEQSRSDRDQHIRILLENVTPGFEYAFNKVNTLNQGTPYDYNSVMHYDRYAFSKNNQPTMVAVPNPNTEFGKATQMSQNDITRLNRLYKCR</sequence>
<evidence type="ECO:0000256" key="10">
    <source>
        <dbReference type="ARBA" id="ARBA00023329"/>
    </source>
</evidence>
<dbReference type="InterPro" id="IPR006026">
    <property type="entry name" value="Peptidase_Metallo"/>
</dbReference>
<feature type="domain" description="Peptidase M12A" evidence="14">
    <location>
        <begin position="61"/>
        <end position="259"/>
    </location>
</feature>
<dbReference type="GeneTree" id="ENSGT00940000154856"/>
<evidence type="ECO:0000256" key="13">
    <source>
        <dbReference type="RuleBase" id="RU361183"/>
    </source>
</evidence>
<dbReference type="Pfam" id="PF01400">
    <property type="entry name" value="Astacin"/>
    <property type="match status" value="1"/>
</dbReference>
<keyword evidence="8" id="KW-1015">Disulfide bond</keyword>
<dbReference type="FunFam" id="3.40.390.10:FF:000040">
    <property type="entry name" value="Metalloendopeptidase"/>
    <property type="match status" value="1"/>
</dbReference>
<keyword evidence="9" id="KW-0325">Glycoprotein</keyword>
<dbReference type="GO" id="GO:0004222">
    <property type="term" value="F:metalloendopeptidase activity"/>
    <property type="evidence" value="ECO:0007669"/>
    <property type="project" value="UniProtKB-UniRule"/>
</dbReference>
<dbReference type="Ensembl" id="ENSMMDT00005008725.1">
    <property type="protein sequence ID" value="ENSMMDP00005008483.1"/>
    <property type="gene ID" value="ENSMMDG00005004122.1"/>
</dbReference>
<dbReference type="PANTHER" id="PTHR10127:SF779">
    <property type="entry name" value="METALLOENDOPEPTIDASE"/>
    <property type="match status" value="1"/>
</dbReference>
<organism evidence="15 16">
    <name type="scientific">Myripristis murdjan</name>
    <name type="common">pinecone soldierfish</name>
    <dbReference type="NCBI Taxonomy" id="586833"/>
    <lineage>
        <taxon>Eukaryota</taxon>
        <taxon>Metazoa</taxon>
        <taxon>Chordata</taxon>
        <taxon>Craniata</taxon>
        <taxon>Vertebrata</taxon>
        <taxon>Euteleostomi</taxon>
        <taxon>Actinopterygii</taxon>
        <taxon>Neopterygii</taxon>
        <taxon>Teleostei</taxon>
        <taxon>Neoteleostei</taxon>
        <taxon>Acanthomorphata</taxon>
        <taxon>Holocentriformes</taxon>
        <taxon>Holocentridae</taxon>
        <taxon>Myripristis</taxon>
    </lineage>
</organism>
<keyword evidence="1 12" id="KW-0645">Protease</keyword>
<evidence type="ECO:0000256" key="11">
    <source>
        <dbReference type="ARBA" id="ARBA00024324"/>
    </source>
</evidence>
<evidence type="ECO:0000259" key="14">
    <source>
        <dbReference type="PROSITE" id="PS51864"/>
    </source>
</evidence>
<dbReference type="SMART" id="SM00235">
    <property type="entry name" value="ZnMc"/>
    <property type="match status" value="1"/>
</dbReference>
<dbReference type="EC" id="3.4.24.-" evidence="13"/>
<keyword evidence="3 13" id="KW-0732">Signal</keyword>
<dbReference type="Gene3D" id="3.40.390.10">
    <property type="entry name" value="Collagenase (Catalytic Domain)"/>
    <property type="match status" value="1"/>
</dbReference>
<keyword evidence="5 12" id="KW-0862">Zinc</keyword>
<evidence type="ECO:0000256" key="7">
    <source>
        <dbReference type="ARBA" id="ARBA00023145"/>
    </source>
</evidence>
<evidence type="ECO:0000256" key="5">
    <source>
        <dbReference type="ARBA" id="ARBA00022833"/>
    </source>
</evidence>
<keyword evidence="10" id="KW-0968">Cytoplasmic vesicle</keyword>
<comment type="caution">
    <text evidence="12">Lacks conserved residue(s) required for the propagation of feature annotation.</text>
</comment>
<evidence type="ECO:0000256" key="8">
    <source>
        <dbReference type="ARBA" id="ARBA00023157"/>
    </source>
</evidence>
<evidence type="ECO:0000256" key="4">
    <source>
        <dbReference type="ARBA" id="ARBA00022801"/>
    </source>
</evidence>
<keyword evidence="16" id="KW-1185">Reference proteome</keyword>
<dbReference type="GO" id="GO:0008270">
    <property type="term" value="F:zinc ion binding"/>
    <property type="evidence" value="ECO:0007669"/>
    <property type="project" value="UniProtKB-UniRule"/>
</dbReference>
<accession>A0A667X3E8</accession>
<feature type="binding site" evidence="12">
    <location>
        <position position="169"/>
    </location>
    <ligand>
        <name>Zn(2+)</name>
        <dbReference type="ChEBI" id="CHEBI:29105"/>
        <note>catalytic</note>
    </ligand>
</feature>
<reference evidence="15" key="3">
    <citation type="submission" date="2025-09" db="UniProtKB">
        <authorList>
            <consortium name="Ensembl"/>
        </authorList>
    </citation>
    <scope>IDENTIFICATION</scope>
</reference>
<evidence type="ECO:0000256" key="12">
    <source>
        <dbReference type="PROSITE-ProRule" id="PRU01211"/>
    </source>
</evidence>
<keyword evidence="2 12" id="KW-0479">Metal-binding</keyword>
<dbReference type="GO" id="GO:0006508">
    <property type="term" value="P:proteolysis"/>
    <property type="evidence" value="ECO:0007669"/>
    <property type="project" value="UniProtKB-KW"/>
</dbReference>